<evidence type="ECO:0000256" key="3">
    <source>
        <dbReference type="ARBA" id="ARBA00022723"/>
    </source>
</evidence>
<dbReference type="Gene3D" id="2.60.120.650">
    <property type="entry name" value="Cupin"/>
    <property type="match status" value="1"/>
</dbReference>
<evidence type="ECO:0000256" key="10">
    <source>
        <dbReference type="ARBA" id="ARBA00023242"/>
    </source>
</evidence>
<evidence type="ECO:0000256" key="5">
    <source>
        <dbReference type="ARBA" id="ARBA00022964"/>
    </source>
</evidence>
<evidence type="ECO:0000256" key="11">
    <source>
        <dbReference type="ARBA" id="ARBA00038068"/>
    </source>
</evidence>
<dbReference type="Pfam" id="PF02373">
    <property type="entry name" value="JmjC"/>
    <property type="match status" value="1"/>
</dbReference>
<reference evidence="13" key="1">
    <citation type="submission" date="2020-06" db="EMBL/GenBank/DDBJ databases">
        <authorList>
            <consortium name="Plant Systems Biology data submission"/>
        </authorList>
    </citation>
    <scope>NUCLEOTIDE SEQUENCE</scope>
    <source>
        <strain evidence="13">D6</strain>
    </source>
</reference>
<evidence type="ECO:0000256" key="9">
    <source>
        <dbReference type="ARBA" id="ARBA00023163"/>
    </source>
</evidence>
<proteinExistence type="inferred from homology"/>
<organism evidence="13 14">
    <name type="scientific">Seminavis robusta</name>
    <dbReference type="NCBI Taxonomy" id="568900"/>
    <lineage>
        <taxon>Eukaryota</taxon>
        <taxon>Sar</taxon>
        <taxon>Stramenopiles</taxon>
        <taxon>Ochrophyta</taxon>
        <taxon>Bacillariophyta</taxon>
        <taxon>Bacillariophyceae</taxon>
        <taxon>Bacillariophycidae</taxon>
        <taxon>Naviculales</taxon>
        <taxon>Naviculaceae</taxon>
        <taxon>Seminavis</taxon>
    </lineage>
</organism>
<accession>A0A9N8E9D4</accession>
<dbReference type="PROSITE" id="PS51184">
    <property type="entry name" value="JMJC"/>
    <property type="match status" value="1"/>
</dbReference>
<dbReference type="PANTHER" id="PTHR12480:SF32">
    <property type="entry name" value="BIFUNCTIONAL ARGININE DEMETHYLASE AND LYSYL-HYDROXYLASE JMJD6"/>
    <property type="match status" value="1"/>
</dbReference>
<keyword evidence="5" id="KW-0223">Dioxygenase</keyword>
<dbReference type="AlphaFoldDB" id="A0A9N8E9D4"/>
<keyword evidence="14" id="KW-1185">Reference proteome</keyword>
<dbReference type="GO" id="GO:0106140">
    <property type="term" value="F:P-TEFb complex binding"/>
    <property type="evidence" value="ECO:0007669"/>
    <property type="project" value="TreeGrafter"/>
</dbReference>
<comment type="similarity">
    <text evidence="11">Belongs to the JMJD6 family.</text>
</comment>
<dbReference type="GO" id="GO:0005737">
    <property type="term" value="C:cytoplasm"/>
    <property type="evidence" value="ECO:0007669"/>
    <property type="project" value="TreeGrafter"/>
</dbReference>
<dbReference type="SUPFAM" id="SSF51197">
    <property type="entry name" value="Clavaminate synthase-like"/>
    <property type="match status" value="1"/>
</dbReference>
<keyword evidence="6" id="KW-0560">Oxidoreductase</keyword>
<name>A0A9N8E9D4_9STRA</name>
<evidence type="ECO:0000256" key="2">
    <source>
        <dbReference type="ARBA" id="ARBA00004123"/>
    </source>
</evidence>
<sequence>MNTCKPEDILLTPEERYDVYFVKSSERPHLLETFDNNDATSEINHKELPLMDGCDIPRWRAEQLVPCSPYWESALNVGFGCSLLRRERQLPLRPSKCFQTSTRSPWEALQQYLLQQPTSPCVERISCAQASQPLANNNNSNAMKESSIPQRKYFSKWEEQNYPVIVEGATEGWNLETWKFDNLVQRFANVRWRFSDTHGAMMSLATYAKYVASEGLTDDSPLAVYDSEFGEENSPMHELLADYTVPPCFSDDLFGLAVEDDDDEDDDDDNHANSRPPWRWILAGPPRSGTGLHIDPLWTNAWVTLLQGLKRWILIPPHVELPEGAGLREPQVPSVIWFRDYYDKVKQLEGVVEILQKPGETVFVPNGWPHLVLNLEQTVAVTHNYASEFGPFERMWDETVQNEPEFAHRWYKGLCRHRPDLASRIQRNNNSSEA</sequence>
<dbReference type="InterPro" id="IPR003347">
    <property type="entry name" value="JmjC_dom"/>
</dbReference>
<evidence type="ECO:0000256" key="4">
    <source>
        <dbReference type="ARBA" id="ARBA00022853"/>
    </source>
</evidence>
<keyword evidence="10" id="KW-0539">Nucleus</keyword>
<dbReference type="EMBL" id="CAICTM010000834">
    <property type="protein sequence ID" value="CAB9517161.1"/>
    <property type="molecule type" value="Genomic_DNA"/>
</dbReference>
<keyword evidence="8" id="KW-0805">Transcription regulation</keyword>
<dbReference type="GO" id="GO:0005634">
    <property type="term" value="C:nucleus"/>
    <property type="evidence" value="ECO:0007669"/>
    <property type="project" value="UniProtKB-SubCell"/>
</dbReference>
<comment type="subcellular location">
    <subcellularLocation>
        <location evidence="2">Nucleus</location>
    </subcellularLocation>
</comment>
<evidence type="ECO:0000259" key="12">
    <source>
        <dbReference type="PROSITE" id="PS51184"/>
    </source>
</evidence>
<dbReference type="PANTHER" id="PTHR12480">
    <property type="entry name" value="ARGININE DEMETHYLASE AND LYSYL-HYDROXYLASE JMJD"/>
    <property type="match status" value="1"/>
</dbReference>
<keyword evidence="3" id="KW-0479">Metal-binding</keyword>
<dbReference type="OrthoDB" id="424465at2759"/>
<evidence type="ECO:0000256" key="1">
    <source>
        <dbReference type="ARBA" id="ARBA00001954"/>
    </source>
</evidence>
<dbReference type="Gene3D" id="1.20.1280.270">
    <property type="match status" value="1"/>
</dbReference>
<dbReference type="GO" id="GO:0033749">
    <property type="term" value="F:histone H4R3 demethylase activity"/>
    <property type="evidence" value="ECO:0007669"/>
    <property type="project" value="TreeGrafter"/>
</dbReference>
<keyword evidence="9" id="KW-0804">Transcription</keyword>
<dbReference type="SMART" id="SM00558">
    <property type="entry name" value="JmjC"/>
    <property type="match status" value="1"/>
</dbReference>
<evidence type="ECO:0000256" key="8">
    <source>
        <dbReference type="ARBA" id="ARBA00023015"/>
    </source>
</evidence>
<comment type="caution">
    <text evidence="13">The sequence shown here is derived from an EMBL/GenBank/DDBJ whole genome shotgun (WGS) entry which is preliminary data.</text>
</comment>
<feature type="domain" description="JmjC" evidence="12">
    <location>
        <begin position="234"/>
        <end position="402"/>
    </location>
</feature>
<evidence type="ECO:0000256" key="7">
    <source>
        <dbReference type="ARBA" id="ARBA00023004"/>
    </source>
</evidence>
<evidence type="ECO:0000313" key="14">
    <source>
        <dbReference type="Proteomes" id="UP001153069"/>
    </source>
</evidence>
<comment type="cofactor">
    <cofactor evidence="1">
        <name>Fe(2+)</name>
        <dbReference type="ChEBI" id="CHEBI:29033"/>
    </cofactor>
</comment>
<evidence type="ECO:0000256" key="6">
    <source>
        <dbReference type="ARBA" id="ARBA00023002"/>
    </source>
</evidence>
<gene>
    <name evidence="13" type="ORF">SEMRO_835_G208900.1</name>
</gene>
<dbReference type="Proteomes" id="UP001153069">
    <property type="component" value="Unassembled WGS sequence"/>
</dbReference>
<dbReference type="InterPro" id="IPR050910">
    <property type="entry name" value="JMJD6_ArgDemeth/LysHydrox"/>
</dbReference>
<protein>
    <submittedName>
        <fullName evidence="13">Demethylase and lysyl-hydroxylase</fullName>
    </submittedName>
</protein>
<keyword evidence="7" id="KW-0408">Iron</keyword>
<evidence type="ECO:0000313" key="13">
    <source>
        <dbReference type="EMBL" id="CAB9517161.1"/>
    </source>
</evidence>
<dbReference type="GO" id="GO:0046872">
    <property type="term" value="F:metal ion binding"/>
    <property type="evidence" value="ECO:0007669"/>
    <property type="project" value="UniProtKB-KW"/>
</dbReference>
<keyword evidence="4" id="KW-0156">Chromatin regulator</keyword>